<organism evidence="2 3">
    <name type="scientific">Actinopolymorpha pittospori</name>
    <dbReference type="NCBI Taxonomy" id="648752"/>
    <lineage>
        <taxon>Bacteria</taxon>
        <taxon>Bacillati</taxon>
        <taxon>Actinomycetota</taxon>
        <taxon>Actinomycetes</taxon>
        <taxon>Propionibacteriales</taxon>
        <taxon>Actinopolymorphaceae</taxon>
        <taxon>Actinopolymorpha</taxon>
    </lineage>
</organism>
<dbReference type="InterPro" id="IPR029044">
    <property type="entry name" value="Nucleotide-diphossugar_trans"/>
</dbReference>
<dbReference type="EMBL" id="JADBEM010000001">
    <property type="protein sequence ID" value="MBE1606498.1"/>
    <property type="molecule type" value="Genomic_DNA"/>
</dbReference>
<evidence type="ECO:0000259" key="1">
    <source>
        <dbReference type="Pfam" id="PF00535"/>
    </source>
</evidence>
<feature type="domain" description="Glycosyltransferase 2-like" evidence="1">
    <location>
        <begin position="20"/>
        <end position="144"/>
    </location>
</feature>
<dbReference type="Gene3D" id="3.90.550.10">
    <property type="entry name" value="Spore Coat Polysaccharide Biosynthesis Protein SpsA, Chain A"/>
    <property type="match status" value="1"/>
</dbReference>
<keyword evidence="3" id="KW-1185">Reference proteome</keyword>
<gene>
    <name evidence="2" type="ORF">HEB94_003346</name>
</gene>
<dbReference type="InterPro" id="IPR001173">
    <property type="entry name" value="Glyco_trans_2-like"/>
</dbReference>
<dbReference type="PANTHER" id="PTHR43179:SF7">
    <property type="entry name" value="RHAMNOSYLTRANSFERASE WBBL"/>
    <property type="match status" value="1"/>
</dbReference>
<comment type="caution">
    <text evidence="2">The sequence shown here is derived from an EMBL/GenBank/DDBJ whole genome shotgun (WGS) entry which is preliminary data.</text>
</comment>
<evidence type="ECO:0000313" key="3">
    <source>
        <dbReference type="Proteomes" id="UP000638648"/>
    </source>
</evidence>
<dbReference type="AlphaFoldDB" id="A0A927RKA0"/>
<accession>A0A927RKA0</accession>
<name>A0A927RKA0_9ACTN</name>
<dbReference type="RefSeq" id="WP_192750613.1">
    <property type="nucleotide sequence ID" value="NZ_BAABJL010000147.1"/>
</dbReference>
<dbReference type="SUPFAM" id="SSF53448">
    <property type="entry name" value="Nucleotide-diphospho-sugar transferases"/>
    <property type="match status" value="1"/>
</dbReference>
<dbReference type="Proteomes" id="UP000638648">
    <property type="component" value="Unassembled WGS sequence"/>
</dbReference>
<dbReference type="CDD" id="cd04186">
    <property type="entry name" value="GT_2_like_c"/>
    <property type="match status" value="1"/>
</dbReference>
<protein>
    <submittedName>
        <fullName evidence="2">GT2 family glycosyltransferase</fullName>
    </submittedName>
</protein>
<dbReference type="PANTHER" id="PTHR43179">
    <property type="entry name" value="RHAMNOSYLTRANSFERASE WBBL"/>
    <property type="match status" value="1"/>
</dbReference>
<proteinExistence type="predicted"/>
<dbReference type="Pfam" id="PF00535">
    <property type="entry name" value="Glycos_transf_2"/>
    <property type="match status" value="1"/>
</dbReference>
<evidence type="ECO:0000313" key="2">
    <source>
        <dbReference type="EMBL" id="MBE1606498.1"/>
    </source>
</evidence>
<sequence>MAARIPADELERRRTTGIDVVICTYRSSAHIRACLDSVRVSASVSTTTVVDNASDDGTADLVAGHDASVRVVQMGSNTGFARAVNRGIAGGSAGYVFVLNPDTVVGEGALETLLEFAARQPEAGVVAPRLLYGDGRDQLTARAFPTPAAGLFGRRSPLTRLMPNNRWSARYLAGRRRTGDEPFAVDWVSGAAMLVPRRVIDEVGALDEGFFLFWEDADWCHRIKDAGYAVWCVPTARVVHHEGGSRGFGWTPATIRPFHRGAYRYWCKHHAPQLWNPLRWTAGILLAARAALLLVRSKLGGPLLDRRPEPASGGSFPPS</sequence>
<reference evidence="2" key="1">
    <citation type="submission" date="2020-10" db="EMBL/GenBank/DDBJ databases">
        <title>Sequencing the genomes of 1000 actinobacteria strains.</title>
        <authorList>
            <person name="Klenk H.-P."/>
        </authorList>
    </citation>
    <scope>NUCLEOTIDE SEQUENCE</scope>
    <source>
        <strain evidence="2">DSM 45354</strain>
    </source>
</reference>